<feature type="domain" description="CzcB-like alpha-helical hairpin" evidence="3">
    <location>
        <begin position="134"/>
        <end position="191"/>
    </location>
</feature>
<dbReference type="InterPro" id="IPR058792">
    <property type="entry name" value="Beta-barrel_RND_2"/>
</dbReference>
<keyword evidence="2" id="KW-0175">Coiled coil</keyword>
<dbReference type="Gene3D" id="2.40.30.170">
    <property type="match status" value="1"/>
</dbReference>
<keyword evidence="8" id="KW-1185">Reference proteome</keyword>
<evidence type="ECO:0000259" key="6">
    <source>
        <dbReference type="Pfam" id="PF25973"/>
    </source>
</evidence>
<dbReference type="RefSeq" id="WP_027884882.1">
    <property type="nucleotide sequence ID" value="NZ_BMWY01000001.1"/>
</dbReference>
<dbReference type="Pfam" id="PF25954">
    <property type="entry name" value="Beta-barrel_RND_2"/>
    <property type="match status" value="1"/>
</dbReference>
<dbReference type="Gene3D" id="2.40.420.20">
    <property type="match status" value="1"/>
</dbReference>
<organism evidence="7 8">
    <name type="scientific">Mesonia mobilis</name>
    <dbReference type="NCBI Taxonomy" id="369791"/>
    <lineage>
        <taxon>Bacteria</taxon>
        <taxon>Pseudomonadati</taxon>
        <taxon>Bacteroidota</taxon>
        <taxon>Flavobacteriia</taxon>
        <taxon>Flavobacteriales</taxon>
        <taxon>Flavobacteriaceae</taxon>
        <taxon>Mesonia</taxon>
    </lineage>
</organism>
<evidence type="ECO:0000259" key="3">
    <source>
        <dbReference type="Pfam" id="PF25893"/>
    </source>
</evidence>
<sequence>MKKFLFLSFISLSLIACGDEEKSVEDVIEGGNLTEIRAKKSELTTQQSELKEQIELLNEEIEKLDTNKSRSLVTVETLQDTLFKHYIEVQGDVETDQNIIIHPEFSGILTSIYVKEGERVTKGQRLAKIDDGGLSSQLAQSESQLALAKTTYERQERLWNQNIGSEIQYLESKTNFEAMQNSVNQLRTQLSKTVIKAPFTGTIDQVIADEGQVVSTGQSQLFRLVNLTEMYVTAEVPETYLGKINKGTEVLIELSSIGKEFEGSIEQVSDFINPNNRSFQVRVSVPNEQGLIKPNLIATVKLNDYTSENAIVIPLNILQENAEGNSVAFTVKKESDTTGTAARNIVKTGLSYDNKIEVLEGLKAGQTIILEGARSTREGQEVKISENVK</sequence>
<evidence type="ECO:0000259" key="4">
    <source>
        <dbReference type="Pfam" id="PF25954"/>
    </source>
</evidence>
<dbReference type="Gene3D" id="1.10.287.470">
    <property type="entry name" value="Helix hairpin bin"/>
    <property type="match status" value="1"/>
</dbReference>
<comment type="caution">
    <text evidence="7">The sequence shown here is derived from an EMBL/GenBank/DDBJ whole genome shotgun (WGS) entry which is preliminary data.</text>
</comment>
<evidence type="ECO:0000313" key="8">
    <source>
        <dbReference type="Proteomes" id="UP000615593"/>
    </source>
</evidence>
<dbReference type="PANTHER" id="PTHR30469:SF15">
    <property type="entry name" value="HLYD FAMILY OF SECRETION PROTEINS"/>
    <property type="match status" value="1"/>
</dbReference>
<comment type="similarity">
    <text evidence="1">Belongs to the membrane fusion protein (MFP) (TC 8.A.1) family.</text>
</comment>
<protein>
    <submittedName>
        <fullName evidence="7">RND transporter</fullName>
    </submittedName>
</protein>
<dbReference type="Pfam" id="PF25967">
    <property type="entry name" value="RND-MFP_C"/>
    <property type="match status" value="1"/>
</dbReference>
<proteinExistence type="inferred from homology"/>
<name>A0ABQ3BKS0_9FLAO</name>
<gene>
    <name evidence="7" type="ORF">GCM10008088_02080</name>
</gene>
<dbReference type="Pfam" id="PF25893">
    <property type="entry name" value="HH_CzcB"/>
    <property type="match status" value="1"/>
</dbReference>
<dbReference type="Pfam" id="PF25973">
    <property type="entry name" value="BSH_CzcB"/>
    <property type="match status" value="1"/>
</dbReference>
<reference evidence="8" key="1">
    <citation type="journal article" date="2019" name="Int. J. Syst. Evol. Microbiol.">
        <title>The Global Catalogue of Microorganisms (GCM) 10K type strain sequencing project: providing services to taxonomists for standard genome sequencing and annotation.</title>
        <authorList>
            <consortium name="The Broad Institute Genomics Platform"/>
            <consortium name="The Broad Institute Genome Sequencing Center for Infectious Disease"/>
            <person name="Wu L."/>
            <person name="Ma J."/>
        </authorList>
    </citation>
    <scope>NUCLEOTIDE SEQUENCE [LARGE SCALE GENOMIC DNA]</scope>
    <source>
        <strain evidence="8">KCTC 12708</strain>
    </source>
</reference>
<evidence type="ECO:0000313" key="7">
    <source>
        <dbReference type="EMBL" id="GGZ44630.1"/>
    </source>
</evidence>
<feature type="domain" description="CusB-like beta-barrel" evidence="4">
    <location>
        <begin position="232"/>
        <end position="304"/>
    </location>
</feature>
<dbReference type="InterPro" id="IPR006143">
    <property type="entry name" value="RND_pump_MFP"/>
</dbReference>
<dbReference type="InterPro" id="IPR058648">
    <property type="entry name" value="HH_CzcB-like"/>
</dbReference>
<accession>A0ABQ3BKS0</accession>
<dbReference type="EMBL" id="BMWY01000001">
    <property type="protein sequence ID" value="GGZ44630.1"/>
    <property type="molecule type" value="Genomic_DNA"/>
</dbReference>
<dbReference type="SUPFAM" id="SSF111369">
    <property type="entry name" value="HlyD-like secretion proteins"/>
    <property type="match status" value="1"/>
</dbReference>
<dbReference type="Proteomes" id="UP000615593">
    <property type="component" value="Unassembled WGS sequence"/>
</dbReference>
<dbReference type="InterPro" id="IPR058627">
    <property type="entry name" value="MdtA-like_C"/>
</dbReference>
<dbReference type="NCBIfam" id="TIGR01730">
    <property type="entry name" value="RND_mfp"/>
    <property type="match status" value="1"/>
</dbReference>
<evidence type="ECO:0000256" key="2">
    <source>
        <dbReference type="SAM" id="Coils"/>
    </source>
</evidence>
<dbReference type="PROSITE" id="PS51257">
    <property type="entry name" value="PROKAR_LIPOPROTEIN"/>
    <property type="match status" value="1"/>
</dbReference>
<dbReference type="PANTHER" id="PTHR30469">
    <property type="entry name" value="MULTIDRUG RESISTANCE PROTEIN MDTA"/>
    <property type="match status" value="1"/>
</dbReference>
<feature type="coiled-coil region" evidence="2">
    <location>
        <begin position="33"/>
        <end position="67"/>
    </location>
</feature>
<evidence type="ECO:0000256" key="1">
    <source>
        <dbReference type="ARBA" id="ARBA00009477"/>
    </source>
</evidence>
<dbReference type="InterPro" id="IPR058647">
    <property type="entry name" value="BSH_CzcB-like"/>
</dbReference>
<evidence type="ECO:0000259" key="5">
    <source>
        <dbReference type="Pfam" id="PF25967"/>
    </source>
</evidence>
<dbReference type="Gene3D" id="2.40.50.100">
    <property type="match status" value="1"/>
</dbReference>
<feature type="domain" description="Multidrug resistance protein MdtA-like C-terminal permuted SH3" evidence="5">
    <location>
        <begin position="309"/>
        <end position="373"/>
    </location>
</feature>
<dbReference type="GeneID" id="94367849"/>
<feature type="domain" description="CzcB-like barrel-sandwich hybrid" evidence="6">
    <location>
        <begin position="100"/>
        <end position="224"/>
    </location>
</feature>